<feature type="domain" description="DUF6534" evidence="3">
    <location>
        <begin position="162"/>
        <end position="250"/>
    </location>
</feature>
<proteinExistence type="predicted"/>
<keyword evidence="2 4" id="KW-0812">Transmembrane</keyword>
<protein>
    <submittedName>
        <fullName evidence="4">Transmembrane protein, putative</fullName>
    </submittedName>
</protein>
<organism evidence="4 5">
    <name type="scientific">Rhizoctonia solani AG-3 Rhs1AP</name>
    <dbReference type="NCBI Taxonomy" id="1086054"/>
    <lineage>
        <taxon>Eukaryota</taxon>
        <taxon>Fungi</taxon>
        <taxon>Dikarya</taxon>
        <taxon>Basidiomycota</taxon>
        <taxon>Agaricomycotina</taxon>
        <taxon>Agaricomycetes</taxon>
        <taxon>Cantharellales</taxon>
        <taxon>Ceratobasidiaceae</taxon>
        <taxon>Rhizoctonia</taxon>
    </lineage>
</organism>
<dbReference type="PANTHER" id="PTHR40465:SF1">
    <property type="entry name" value="DUF6534 DOMAIN-CONTAINING PROTEIN"/>
    <property type="match status" value="1"/>
</dbReference>
<evidence type="ECO:0000256" key="2">
    <source>
        <dbReference type="SAM" id="Phobius"/>
    </source>
</evidence>
<feature type="transmembrane region" description="Helical" evidence="2">
    <location>
        <begin position="153"/>
        <end position="178"/>
    </location>
</feature>
<gene>
    <name evidence="4" type="ORF">RSOL_489370</name>
</gene>
<feature type="transmembrane region" description="Helical" evidence="2">
    <location>
        <begin position="88"/>
        <end position="108"/>
    </location>
</feature>
<dbReference type="AlphaFoldDB" id="X8JHV3"/>
<comment type="caution">
    <text evidence="4">The sequence shown here is derived from an EMBL/GenBank/DDBJ whole genome shotgun (WGS) entry which is preliminary data.</text>
</comment>
<feature type="transmembrane region" description="Helical" evidence="2">
    <location>
        <begin position="199"/>
        <end position="219"/>
    </location>
</feature>
<feature type="region of interest" description="Disordered" evidence="1">
    <location>
        <begin position="269"/>
        <end position="300"/>
    </location>
</feature>
<sequence length="365" mass="40539">MGGFELTLGPMFLGTIFNVWLYGIIAIQASTYYASFPRDTKWIKIIVTWLLIVETLNSAFDIGLVWRYTIILFGDLAGLGRSHWFLNIEPFMVVTVSSTVQSFFAWRIVKLTGRVWLGCMIGVTILVQFAAGLGGTIGGFIVKDFGRYQELTAVVITWLVSSVVTDTVITSILTWYLYTHRTGYSRTDDIISRLARNTIQTGLMVTVWAALNLILFVVMSPLNNTVYLIFQLPLCKLYTVSLLSTLNSRREIRGTSSETRSVTAMAWRGGSAINQPPSPHAVPPRSEGSKPNISLERSERAIHIVTTTSSQRDDEYEMRDYKNTMGINSDDIEAYPPTFSVTTAEGTSGGVVSEPSVHSTMGNHD</sequence>
<evidence type="ECO:0000313" key="5">
    <source>
        <dbReference type="Proteomes" id="UP000030108"/>
    </source>
</evidence>
<accession>X8JHV3</accession>
<evidence type="ECO:0000256" key="1">
    <source>
        <dbReference type="SAM" id="MobiDB-lite"/>
    </source>
</evidence>
<dbReference type="PANTHER" id="PTHR40465">
    <property type="entry name" value="CHROMOSOME 1, WHOLE GENOME SHOTGUN SEQUENCE"/>
    <property type="match status" value="1"/>
</dbReference>
<keyword evidence="2" id="KW-0472">Membrane</keyword>
<dbReference type="OrthoDB" id="3250228at2759"/>
<name>X8JHV3_9AGAM</name>
<dbReference type="EMBL" id="JATN01000316">
    <property type="protein sequence ID" value="EUC63302.1"/>
    <property type="molecule type" value="Genomic_DNA"/>
</dbReference>
<feature type="compositionally biased region" description="Polar residues" evidence="1">
    <location>
        <begin position="356"/>
        <end position="365"/>
    </location>
</feature>
<evidence type="ECO:0000259" key="3">
    <source>
        <dbReference type="Pfam" id="PF20152"/>
    </source>
</evidence>
<feature type="transmembrane region" description="Helical" evidence="2">
    <location>
        <begin position="12"/>
        <end position="34"/>
    </location>
</feature>
<keyword evidence="2" id="KW-1133">Transmembrane helix</keyword>
<evidence type="ECO:0000313" key="4">
    <source>
        <dbReference type="EMBL" id="EUC63302.1"/>
    </source>
</evidence>
<feature type="transmembrane region" description="Helical" evidence="2">
    <location>
        <begin position="115"/>
        <end position="141"/>
    </location>
</feature>
<dbReference type="InterPro" id="IPR045339">
    <property type="entry name" value="DUF6534"/>
</dbReference>
<feature type="region of interest" description="Disordered" evidence="1">
    <location>
        <begin position="342"/>
        <end position="365"/>
    </location>
</feature>
<feature type="transmembrane region" description="Helical" evidence="2">
    <location>
        <begin position="46"/>
        <end position="68"/>
    </location>
</feature>
<dbReference type="Proteomes" id="UP000030108">
    <property type="component" value="Unassembled WGS sequence"/>
</dbReference>
<dbReference type="Pfam" id="PF20152">
    <property type="entry name" value="DUF6534"/>
    <property type="match status" value="1"/>
</dbReference>
<reference evidence="5" key="1">
    <citation type="journal article" date="2014" name="Genome Announc.">
        <title>Draft genome sequence of the plant-pathogenic soil fungus Rhizoctonia solani anastomosis group 3 strain Rhs1AP.</title>
        <authorList>
            <person name="Cubeta M.A."/>
            <person name="Thomas E."/>
            <person name="Dean R.A."/>
            <person name="Jabaji S."/>
            <person name="Neate S.M."/>
            <person name="Tavantzis S."/>
            <person name="Toda T."/>
            <person name="Vilgalys R."/>
            <person name="Bharathan N."/>
            <person name="Fedorova-Abrams N."/>
            <person name="Pakala S.B."/>
            <person name="Pakala S.M."/>
            <person name="Zafar N."/>
            <person name="Joardar V."/>
            <person name="Losada L."/>
            <person name="Nierman W.C."/>
        </authorList>
    </citation>
    <scope>NUCLEOTIDE SEQUENCE [LARGE SCALE GENOMIC DNA]</scope>
    <source>
        <strain evidence="5">AG-3</strain>
    </source>
</reference>